<evidence type="ECO:0000313" key="3">
    <source>
        <dbReference type="EMBL" id="MBP2050052.1"/>
    </source>
</evidence>
<dbReference type="EMBL" id="JAGGLP010000005">
    <property type="protein sequence ID" value="MBP2050052.1"/>
    <property type="molecule type" value="Genomic_DNA"/>
</dbReference>
<dbReference type="AlphaFoldDB" id="A0A1B1AXG3"/>
<dbReference type="RefSeq" id="WP_067305410.1">
    <property type="nucleotide sequence ID" value="NZ_CP016279.1"/>
</dbReference>
<dbReference type="EMBL" id="CP016279">
    <property type="protein sequence ID" value="ANP51263.1"/>
    <property type="molecule type" value="Genomic_DNA"/>
</dbReference>
<reference evidence="2 4" key="1">
    <citation type="submission" date="2016-06" db="EMBL/GenBank/DDBJ databases">
        <title>Complete genome sequence of Streptomyces griseochromogenes ATCC 14511, the Blasticidin S producer.</title>
        <authorList>
            <person name="Wu L."/>
        </authorList>
    </citation>
    <scope>NUCLEOTIDE SEQUENCE [LARGE SCALE GENOMIC DNA]</scope>
    <source>
        <strain evidence="2 4">ATCC 14511</strain>
    </source>
</reference>
<proteinExistence type="predicted"/>
<dbReference type="Proteomes" id="UP001519309">
    <property type="component" value="Unassembled WGS sequence"/>
</dbReference>
<evidence type="ECO:0000256" key="1">
    <source>
        <dbReference type="SAM" id="MobiDB-lite"/>
    </source>
</evidence>
<evidence type="ECO:0000313" key="2">
    <source>
        <dbReference type="EMBL" id="ANP51263.1"/>
    </source>
</evidence>
<name>A0A1B1AXG3_9ACTN</name>
<keyword evidence="5" id="KW-1185">Reference proteome</keyword>
<dbReference type="STRING" id="68214.AVL59_17990"/>
<reference evidence="3 5" key="2">
    <citation type="submission" date="2021-03" db="EMBL/GenBank/DDBJ databases">
        <title>Genomic Encyclopedia of Type Strains, Phase IV (KMG-IV): sequencing the most valuable type-strain genomes for metagenomic binning, comparative biology and taxonomic classification.</title>
        <authorList>
            <person name="Goeker M."/>
        </authorList>
    </citation>
    <scope>NUCLEOTIDE SEQUENCE [LARGE SCALE GENOMIC DNA]</scope>
    <source>
        <strain evidence="3 5">DSM 40499</strain>
    </source>
</reference>
<accession>A0A1B1AXG3</accession>
<feature type="region of interest" description="Disordered" evidence="1">
    <location>
        <begin position="1"/>
        <end position="59"/>
    </location>
</feature>
<sequence>MTLAPTGSPVGGTPRRDAVDTARCSPGRPDGTRPGPALSGPLRQCHGPAATRVRPLPTS</sequence>
<dbReference type="KEGG" id="sgs:AVL59_17990"/>
<evidence type="ECO:0000313" key="5">
    <source>
        <dbReference type="Proteomes" id="UP001519309"/>
    </source>
</evidence>
<gene>
    <name evidence="2" type="ORF">AVL59_17990</name>
    <name evidence="3" type="ORF">J2Z21_002988</name>
</gene>
<organism evidence="2 4">
    <name type="scientific">Streptomyces griseochromogenes</name>
    <dbReference type="NCBI Taxonomy" id="68214"/>
    <lineage>
        <taxon>Bacteria</taxon>
        <taxon>Bacillati</taxon>
        <taxon>Actinomycetota</taxon>
        <taxon>Actinomycetes</taxon>
        <taxon>Kitasatosporales</taxon>
        <taxon>Streptomycetaceae</taxon>
        <taxon>Streptomyces</taxon>
    </lineage>
</organism>
<protein>
    <submittedName>
        <fullName evidence="2">Uncharacterized protein</fullName>
    </submittedName>
</protein>
<dbReference type="Proteomes" id="UP000092659">
    <property type="component" value="Chromosome"/>
</dbReference>
<evidence type="ECO:0000313" key="4">
    <source>
        <dbReference type="Proteomes" id="UP000092659"/>
    </source>
</evidence>